<protein>
    <submittedName>
        <fullName evidence="1">Uncharacterized protein</fullName>
    </submittedName>
</protein>
<keyword evidence="2" id="KW-1185">Reference proteome</keyword>
<proteinExistence type="predicted"/>
<name>A0A166A1T6_9AGAM</name>
<dbReference type="AlphaFoldDB" id="A0A166A1T6"/>
<sequence length="368" mass="40458">MFAHELRQNQLLLLHYCGCWMLDLGHMRFDEAKRARGGLEASLAPRPQGGDAVLQYTQIDNSWSTVDRYGVCLDGETKQTGPFAPVGERELGLSDYGYDDAGAVDDLSSVTAGPARARRDDSDGGVQGHRTCTALWGELCSTDEVPATQVRAVLETSCGALFNVQRRNCNIVGDEVEQPLAASWAPRSTSWLYLSATARGKGVKGQGSRVKGQKCRLRILSRVKRQASSVKRREQRAEGRGRRAERTTTYDLRTSVRRSTSCTRLVLVLELACQRTQGNRVIAPGVSRFFTVIFGSQPGLTNRSDSESTTRALSANRVRAGEAALRVGAWSSEPQSNWARAPRPRVGRVGGLRLREDGEYTLALTLER</sequence>
<dbReference type="EMBL" id="KV417667">
    <property type="protein sequence ID" value="KZP11161.1"/>
    <property type="molecule type" value="Genomic_DNA"/>
</dbReference>
<reference evidence="1 2" key="1">
    <citation type="journal article" date="2016" name="Mol. Biol. Evol.">
        <title>Comparative Genomics of Early-Diverging Mushroom-Forming Fungi Provides Insights into the Origins of Lignocellulose Decay Capabilities.</title>
        <authorList>
            <person name="Nagy L.G."/>
            <person name="Riley R."/>
            <person name="Tritt A."/>
            <person name="Adam C."/>
            <person name="Daum C."/>
            <person name="Floudas D."/>
            <person name="Sun H."/>
            <person name="Yadav J.S."/>
            <person name="Pangilinan J."/>
            <person name="Larsson K.H."/>
            <person name="Matsuura K."/>
            <person name="Barry K."/>
            <person name="Labutti K."/>
            <person name="Kuo R."/>
            <person name="Ohm R.A."/>
            <person name="Bhattacharya S.S."/>
            <person name="Shirouzu T."/>
            <person name="Yoshinaga Y."/>
            <person name="Martin F.M."/>
            <person name="Grigoriev I.V."/>
            <person name="Hibbett D.S."/>
        </authorList>
    </citation>
    <scope>NUCLEOTIDE SEQUENCE [LARGE SCALE GENOMIC DNA]</scope>
    <source>
        <strain evidence="1 2">CBS 109695</strain>
    </source>
</reference>
<evidence type="ECO:0000313" key="1">
    <source>
        <dbReference type="EMBL" id="KZP11161.1"/>
    </source>
</evidence>
<evidence type="ECO:0000313" key="2">
    <source>
        <dbReference type="Proteomes" id="UP000076532"/>
    </source>
</evidence>
<dbReference type="Proteomes" id="UP000076532">
    <property type="component" value="Unassembled WGS sequence"/>
</dbReference>
<organism evidence="1 2">
    <name type="scientific">Athelia psychrophila</name>
    <dbReference type="NCBI Taxonomy" id="1759441"/>
    <lineage>
        <taxon>Eukaryota</taxon>
        <taxon>Fungi</taxon>
        <taxon>Dikarya</taxon>
        <taxon>Basidiomycota</taxon>
        <taxon>Agaricomycotina</taxon>
        <taxon>Agaricomycetes</taxon>
        <taxon>Agaricomycetidae</taxon>
        <taxon>Atheliales</taxon>
        <taxon>Atheliaceae</taxon>
        <taxon>Athelia</taxon>
    </lineage>
</organism>
<accession>A0A166A1T6</accession>
<gene>
    <name evidence="1" type="ORF">FIBSPDRAFT_899166</name>
</gene>